<gene>
    <name evidence="3" type="primary">ATPVC</name>
    <name evidence="3" type="synonym">ntpC</name>
</gene>
<evidence type="ECO:0000256" key="1">
    <source>
        <dbReference type="ARBA" id="ARBA00022448"/>
    </source>
</evidence>
<dbReference type="GO" id="GO:0016787">
    <property type="term" value="F:hydrolase activity"/>
    <property type="evidence" value="ECO:0007669"/>
    <property type="project" value="UniProtKB-KW"/>
</dbReference>
<dbReference type="PANTHER" id="PTHR38682:SF1">
    <property type="entry name" value="V-TYPE ATP SYNTHASE SUBUNIT C"/>
    <property type="match status" value="1"/>
</dbReference>
<evidence type="ECO:0000256" key="2">
    <source>
        <dbReference type="ARBA" id="ARBA00023065"/>
    </source>
</evidence>
<keyword evidence="2" id="KW-0406">Ion transport</keyword>
<dbReference type="AlphaFoldDB" id="A0A075FZ90"/>
<keyword evidence="1" id="KW-0813">Transport</keyword>
<dbReference type="SUPFAM" id="SSF103486">
    <property type="entry name" value="V-type ATP synthase subunit C"/>
    <property type="match status" value="1"/>
</dbReference>
<evidence type="ECO:0000313" key="3">
    <source>
        <dbReference type="EMBL" id="AIE94917.1"/>
    </source>
</evidence>
<dbReference type="InterPro" id="IPR002843">
    <property type="entry name" value="ATPase_V0-cplx_csu/dsu"/>
</dbReference>
<sequence>MGSGSSQKIFVTVKSYSKRGQLLKRADLQTLAESRDLDELVTRIKNTKYVEAINPVTKPYTAEKLEIALKTNLADTQFKIAKASGNAKILDSFFQKFIISNLKLIIKGKILGKSQDEISEYFNMHAEELTKQRDTVVKALVAKDLEEAVSSLGSSPFSDEIQKAVELYNETKNIQAFDIYFDKMYYQNISKALRSENDQDLSHIYGMEIDFFNIMSVIRGKFWGLDDERIQDLSCAATLNIPNQVMERMRAAESVKDALDELGTTRYKDLIPETEDEVGAIGEFEHAFEINYYNAINSAFSKMFSFATVIGISKLIGYEVRNIGAIAFAVEQKIPVETTMSKLIIKEAE</sequence>
<keyword evidence="3" id="KW-0378">Hydrolase</keyword>
<dbReference type="Gene3D" id="1.10.132.50">
    <property type="entry name" value="ATP synthase (C/AC39) subunit, domain 3"/>
    <property type="match status" value="3"/>
</dbReference>
<protein>
    <submittedName>
        <fullName evidence="3">H(+)-transporting two-sector ATPase (ATPVC, ntpC)</fullName>
        <ecNumber evidence="3">3.6.3.14</ecNumber>
    </submittedName>
</protein>
<dbReference type="Pfam" id="PF01992">
    <property type="entry name" value="vATP-synt_AC39"/>
    <property type="match status" value="1"/>
</dbReference>
<dbReference type="InterPro" id="IPR050873">
    <property type="entry name" value="V-ATPase_V0D/AC39_subunit"/>
</dbReference>
<dbReference type="InterPro" id="IPR036079">
    <property type="entry name" value="ATPase_csu/dsu_sf"/>
</dbReference>
<dbReference type="EMBL" id="KF900434">
    <property type="protein sequence ID" value="AIE94917.1"/>
    <property type="molecule type" value="Genomic_DNA"/>
</dbReference>
<dbReference type="InterPro" id="IPR044911">
    <property type="entry name" value="V-type_ATPase_csu/dsu_dom_3"/>
</dbReference>
<organism evidence="3">
    <name type="scientific">uncultured marine thaumarchaeote AD1000_54_F06</name>
    <dbReference type="NCBI Taxonomy" id="1455925"/>
    <lineage>
        <taxon>Archaea</taxon>
        <taxon>Nitrososphaerota</taxon>
        <taxon>environmental samples</taxon>
    </lineage>
</organism>
<accession>A0A075FZ90</accession>
<dbReference type="GO" id="GO:0046961">
    <property type="term" value="F:proton-transporting ATPase activity, rotational mechanism"/>
    <property type="evidence" value="ECO:0007669"/>
    <property type="project" value="InterPro"/>
</dbReference>
<name>A0A075FZ90_9ARCH</name>
<proteinExistence type="predicted"/>
<dbReference type="EC" id="3.6.3.14" evidence="3"/>
<reference evidence="3" key="1">
    <citation type="journal article" date="2014" name="Genome Biol. Evol.">
        <title>Pangenome evidence for extensive interdomain horizontal transfer affecting lineage core and shell genes in uncultured planktonic thaumarchaeota and euryarchaeota.</title>
        <authorList>
            <person name="Deschamps P."/>
            <person name="Zivanovic Y."/>
            <person name="Moreira D."/>
            <person name="Rodriguez-Valera F."/>
            <person name="Lopez-Garcia P."/>
        </authorList>
    </citation>
    <scope>NUCLEOTIDE SEQUENCE</scope>
</reference>
<dbReference type="PANTHER" id="PTHR38682">
    <property type="entry name" value="V-TYPE ATP SYNTHASE SUBUNIT C"/>
    <property type="match status" value="1"/>
</dbReference>